<dbReference type="Proteomes" id="UP000663855">
    <property type="component" value="Unassembled WGS sequence"/>
</dbReference>
<name>A0A815KJY3_9BILA</name>
<feature type="compositionally biased region" description="Polar residues" evidence="1">
    <location>
        <begin position="335"/>
        <end position="352"/>
    </location>
</feature>
<dbReference type="InterPro" id="IPR044398">
    <property type="entry name" value="Globin-sensor_dom"/>
</dbReference>
<protein>
    <recommendedName>
        <fullName evidence="2">Globin-sensor domain-containing protein</fullName>
    </recommendedName>
</protein>
<evidence type="ECO:0000259" key="2">
    <source>
        <dbReference type="Pfam" id="PF11563"/>
    </source>
</evidence>
<feature type="compositionally biased region" description="Low complexity" evidence="1">
    <location>
        <begin position="513"/>
        <end position="522"/>
    </location>
</feature>
<dbReference type="PANTHER" id="PTHR42071">
    <property type="entry name" value="PROTOGLOBIN DOMAIN-CONTAINING PROTEIN"/>
    <property type="match status" value="1"/>
</dbReference>
<dbReference type="PANTHER" id="PTHR42071:SF1">
    <property type="entry name" value="GLOBIN-SENSOR DOMAIN-CONTAINING PROTEIN"/>
    <property type="match status" value="1"/>
</dbReference>
<reference evidence="3" key="1">
    <citation type="submission" date="2021-02" db="EMBL/GenBank/DDBJ databases">
        <authorList>
            <person name="Nowell W R."/>
        </authorList>
    </citation>
    <scope>NUCLEOTIDE SEQUENCE</scope>
</reference>
<gene>
    <name evidence="3" type="ORF">CJN711_LOCUS21441</name>
</gene>
<feature type="compositionally biased region" description="Basic and acidic residues" evidence="1">
    <location>
        <begin position="525"/>
        <end position="535"/>
    </location>
</feature>
<evidence type="ECO:0000313" key="3">
    <source>
        <dbReference type="EMBL" id="CAF1390841.1"/>
    </source>
</evidence>
<dbReference type="Pfam" id="PF11563">
    <property type="entry name" value="Protoglobin"/>
    <property type="match status" value="1"/>
</dbReference>
<proteinExistence type="predicted"/>
<dbReference type="GO" id="GO:0020037">
    <property type="term" value="F:heme binding"/>
    <property type="evidence" value="ECO:0007669"/>
    <property type="project" value="InterPro"/>
</dbReference>
<dbReference type="SUPFAM" id="SSF46458">
    <property type="entry name" value="Globin-like"/>
    <property type="match status" value="1"/>
</dbReference>
<feature type="region of interest" description="Disordered" evidence="1">
    <location>
        <begin position="335"/>
        <end position="360"/>
    </location>
</feature>
<evidence type="ECO:0000313" key="4">
    <source>
        <dbReference type="Proteomes" id="UP000663855"/>
    </source>
</evidence>
<dbReference type="EMBL" id="CAJNOV010010120">
    <property type="protein sequence ID" value="CAF1390841.1"/>
    <property type="molecule type" value="Genomic_DNA"/>
</dbReference>
<dbReference type="InterPro" id="IPR012292">
    <property type="entry name" value="Globin/Proto"/>
</dbReference>
<feature type="compositionally biased region" description="Polar residues" evidence="1">
    <location>
        <begin position="449"/>
        <end position="474"/>
    </location>
</feature>
<feature type="region of interest" description="Disordered" evidence="1">
    <location>
        <begin position="508"/>
        <end position="535"/>
    </location>
</feature>
<accession>A0A815KJY3</accession>
<feature type="domain" description="Globin-sensor" evidence="2">
    <location>
        <begin position="16"/>
        <end position="193"/>
    </location>
</feature>
<dbReference type="AlphaFoldDB" id="A0A815KJY3"/>
<comment type="caution">
    <text evidence="3">The sequence shown here is derived from an EMBL/GenBank/DDBJ whole genome shotgun (WGS) entry which is preliminary data.</text>
</comment>
<organism evidence="3 4">
    <name type="scientific">Rotaria magnacalcarata</name>
    <dbReference type="NCBI Taxonomy" id="392030"/>
    <lineage>
        <taxon>Eukaryota</taxon>
        <taxon>Metazoa</taxon>
        <taxon>Spiralia</taxon>
        <taxon>Gnathifera</taxon>
        <taxon>Rotifera</taxon>
        <taxon>Eurotatoria</taxon>
        <taxon>Bdelloidea</taxon>
        <taxon>Philodinida</taxon>
        <taxon>Philodinidae</taxon>
        <taxon>Rotaria</taxon>
    </lineage>
</organism>
<dbReference type="Gene3D" id="1.10.490.10">
    <property type="entry name" value="Globins"/>
    <property type="match status" value="1"/>
</dbReference>
<dbReference type="GO" id="GO:0019825">
    <property type="term" value="F:oxygen binding"/>
    <property type="evidence" value="ECO:0007669"/>
    <property type="project" value="InterPro"/>
</dbReference>
<evidence type="ECO:0000256" key="1">
    <source>
        <dbReference type="SAM" id="MobiDB-lite"/>
    </source>
</evidence>
<dbReference type="InterPro" id="IPR009050">
    <property type="entry name" value="Globin-like_sf"/>
</dbReference>
<feature type="region of interest" description="Disordered" evidence="1">
    <location>
        <begin position="427"/>
        <end position="478"/>
    </location>
</feature>
<sequence>MTEHIDSNLLNSDLRYRFEYISKFLNFTSNDITMLNTFAPVLFPRIPVIADTVYRKLFSFDITKNYFLINNEGFEGFLPRKQSTITLESAQMSFRKDMLSMYIKRVLTQRDWNDTFLQYLSQVGKMHTHKAGATSINVDYAHINALLGYLEHLLIDILWNADNFDDKTRQAIVMAVNKFFWIQNDFFTMHYLSVWKESPTATETTYSITVITTTKAKANTKKMSQDMIDDEVLSDSQSSTSSRRASLISSHMAYNNARLRRNSVMGRQLSILDINENKTTKQQTPVKVLVVNGKCSEIFKSTLEDCVEECILEFTGENSIYVQKSGQTVQLPVRSRQASSLSLKEPTSNIPPSSRFQRRRSSINPFSLPPISSVLSSQNGNFSLPITTLTSAPTSRMRHQFNQPKFSLVENITEESTDIQTVIEQTQTQVTTETDSDFAHASPEERLARQSNTDSLSQTVSNSTQKSSSVQNKTSYRDRQKGYRLSDLVMLGPEYFAHVFNLPRTSRYAMQASSRQRSTTQQRKNKTDEKNNDLDRIKQDLFHRYLWTQKPQVSCRIRPITSYARSTTFVI</sequence>